<organism evidence="6 7">
    <name type="scientific">Cannabis sativa</name>
    <name type="common">Hemp</name>
    <name type="synonym">Marijuana</name>
    <dbReference type="NCBI Taxonomy" id="3483"/>
    <lineage>
        <taxon>Eukaryota</taxon>
        <taxon>Viridiplantae</taxon>
        <taxon>Streptophyta</taxon>
        <taxon>Embryophyta</taxon>
        <taxon>Tracheophyta</taxon>
        <taxon>Spermatophyta</taxon>
        <taxon>Magnoliopsida</taxon>
        <taxon>eudicotyledons</taxon>
        <taxon>Gunneridae</taxon>
        <taxon>Pentapetalae</taxon>
        <taxon>rosids</taxon>
        <taxon>fabids</taxon>
        <taxon>Rosales</taxon>
        <taxon>Cannabaceae</taxon>
        <taxon>Cannabis</taxon>
    </lineage>
</organism>
<dbReference type="AlphaFoldDB" id="A0A7J6ED09"/>
<feature type="domain" description="Reverse transcriptase zinc-binding" evidence="4">
    <location>
        <begin position="40"/>
        <end position="119"/>
    </location>
</feature>
<dbReference type="GO" id="GO:1901137">
    <property type="term" value="P:carbohydrate derivative biosynthetic process"/>
    <property type="evidence" value="ECO:0007669"/>
    <property type="project" value="UniProtKB-ARBA"/>
</dbReference>
<dbReference type="EMBL" id="JAATIQ010000431">
    <property type="protein sequence ID" value="KAF4356328.1"/>
    <property type="molecule type" value="Genomic_DNA"/>
</dbReference>
<dbReference type="InterPro" id="IPR058980">
    <property type="entry name" value="Glyco_transf_N"/>
</dbReference>
<dbReference type="Proteomes" id="UP000583929">
    <property type="component" value="Unassembled WGS sequence"/>
</dbReference>
<dbReference type="CDD" id="cd03784">
    <property type="entry name" value="GT1_Gtf-like"/>
    <property type="match status" value="1"/>
</dbReference>
<dbReference type="Pfam" id="PF13966">
    <property type="entry name" value="zf-RVT"/>
    <property type="match status" value="1"/>
</dbReference>
<dbReference type="PROSITE" id="PS00375">
    <property type="entry name" value="UDPGT"/>
    <property type="match status" value="1"/>
</dbReference>
<gene>
    <name evidence="6" type="ORF">G4B88_001203</name>
</gene>
<dbReference type="InterPro" id="IPR035595">
    <property type="entry name" value="UDP_glycos_trans_CS"/>
</dbReference>
<feature type="domain" description="Glycosyltransferase N-terminal" evidence="5">
    <location>
        <begin position="182"/>
        <end position="414"/>
    </location>
</feature>
<dbReference type="Pfam" id="PF26168">
    <property type="entry name" value="Glyco_transf_N"/>
    <property type="match status" value="1"/>
</dbReference>
<feature type="transmembrane region" description="Helical" evidence="3">
    <location>
        <begin position="116"/>
        <end position="139"/>
    </location>
</feature>
<evidence type="ECO:0000256" key="1">
    <source>
        <dbReference type="ARBA" id="ARBA00009995"/>
    </source>
</evidence>
<evidence type="ECO:0000313" key="6">
    <source>
        <dbReference type="EMBL" id="KAF4356328.1"/>
    </source>
</evidence>
<evidence type="ECO:0000259" key="5">
    <source>
        <dbReference type="Pfam" id="PF26168"/>
    </source>
</evidence>
<protein>
    <recommendedName>
        <fullName evidence="8">Glycosyltransferase</fullName>
    </recommendedName>
</protein>
<comment type="caution">
    <text evidence="6">The sequence shown here is derived from an EMBL/GenBank/DDBJ whole genome shotgun (WGS) entry which is preliminary data.</text>
</comment>
<dbReference type="PANTHER" id="PTHR48044:SF23">
    <property type="entry name" value="ANTHOCYANIDIN 3-O-GLUCOSYLTRANSFERASE-LIKE"/>
    <property type="match status" value="1"/>
</dbReference>
<dbReference type="FunFam" id="3.40.50.2000:FF:000060">
    <property type="entry name" value="Glycosyltransferase"/>
    <property type="match status" value="1"/>
</dbReference>
<keyword evidence="2" id="KW-0808">Transferase</keyword>
<name>A0A7J6ED09_CANSA</name>
<dbReference type="InterPro" id="IPR026960">
    <property type="entry name" value="RVT-Znf"/>
</dbReference>
<dbReference type="InterPro" id="IPR002213">
    <property type="entry name" value="UDP_glucos_trans"/>
</dbReference>
<proteinExistence type="inferred from homology"/>
<keyword evidence="3" id="KW-0472">Membrane</keyword>
<evidence type="ECO:0000256" key="2">
    <source>
        <dbReference type="ARBA" id="ARBA00022679"/>
    </source>
</evidence>
<dbReference type="SUPFAM" id="SSF53756">
    <property type="entry name" value="UDP-Glycosyltransferase/glycogen phosphorylase"/>
    <property type="match status" value="1"/>
</dbReference>
<evidence type="ECO:0000259" key="4">
    <source>
        <dbReference type="Pfam" id="PF13966"/>
    </source>
</evidence>
<comment type="similarity">
    <text evidence="1">Belongs to the UDP-glycosyltransferase family.</text>
</comment>
<dbReference type="Gene3D" id="3.40.50.2000">
    <property type="entry name" value="Glycogen Phosphorylase B"/>
    <property type="match status" value="2"/>
</dbReference>
<keyword evidence="7" id="KW-1185">Reference proteome</keyword>
<reference evidence="6 7" key="1">
    <citation type="journal article" date="2020" name="bioRxiv">
        <title>Sequence and annotation of 42 cannabis genomes reveals extensive copy number variation in cannabinoid synthesis and pathogen resistance genes.</title>
        <authorList>
            <person name="Mckernan K.J."/>
            <person name="Helbert Y."/>
            <person name="Kane L.T."/>
            <person name="Ebling H."/>
            <person name="Zhang L."/>
            <person name="Liu B."/>
            <person name="Eaton Z."/>
            <person name="Mclaughlin S."/>
            <person name="Kingan S."/>
            <person name="Baybayan P."/>
            <person name="Concepcion G."/>
            <person name="Jordan M."/>
            <person name="Riva A."/>
            <person name="Barbazuk W."/>
            <person name="Harkins T."/>
        </authorList>
    </citation>
    <scope>NUCLEOTIDE SEQUENCE [LARGE SCALE GENOMIC DNA]</scope>
    <source>
        <strain evidence="7">cv. Jamaican Lion 4</strain>
        <tissue evidence="6">Leaf</tissue>
    </source>
</reference>
<dbReference type="PANTHER" id="PTHR48044">
    <property type="entry name" value="GLYCOSYLTRANSFERASE"/>
    <property type="match status" value="1"/>
</dbReference>
<dbReference type="GO" id="GO:0008194">
    <property type="term" value="F:UDP-glycosyltransferase activity"/>
    <property type="evidence" value="ECO:0007669"/>
    <property type="project" value="InterPro"/>
</dbReference>
<keyword evidence="3" id="KW-0812">Transmembrane</keyword>
<dbReference type="Pfam" id="PF00201">
    <property type="entry name" value="UDPGT"/>
    <property type="match status" value="1"/>
</dbReference>
<sequence>MEVLNDLFEARDRDLVVSIQLGKSVLSDAWYWNKESTGFYTVKSAYRLLQQQSSVPDEDDCDGYKSLWQLDIPPKVQHFLWRAVSGCLSTKIQLNTKHVNVDLMCSFCNMAMESIFHILSIVVMHGLVGIFQALIRLVWVLGNLKAVLQTISKSLIDYQTKEKILNKVPLMASSSSSSKQHSVIVLMVPFLAQSHLNQLLQLSHVVSSSYDIPVHYISSSLHNSQVKSRSPTPNLARKIHFHDFPTPHFLSPQPTKTPNNFPNHLIPSFQASIQLRKPFSELLTKLKTTAERVVVIHDLMMSYVVQDSIFIAPNSEVYVFHCVSAISRVAFIRDAIGESSFEPKIPSPDGTLDPSFEAFIEKQVPFMKANKSGHLYNSCRVVESDFLDFISEKEVGNYDDDDDDMKIWAIGPLDTVTVFFNINGDSSLEKVYYLDWLDKQRPNSVLYISFGTTTFLETKQIEEIAIGLEKSGVNFIWVLRDADKGDIFNEEGIRGRRSDQLPKGFEERVKGMGMVVREWVSQLEILGHPSTGGFMSHCGWNSCFESMSLGVPLLAWPMHSDQPMNAALVTEFVKVGLGVGELGGNRDGLVSCCVVENVVKRLMCSDEGDEIRKRAEKLGVELRKATAEGGVSRMELDSFISHITR</sequence>
<keyword evidence="3" id="KW-1133">Transmembrane helix</keyword>
<accession>A0A7J6ED09</accession>
<evidence type="ECO:0008006" key="8">
    <source>
        <dbReference type="Google" id="ProtNLM"/>
    </source>
</evidence>
<evidence type="ECO:0000313" key="7">
    <source>
        <dbReference type="Proteomes" id="UP000583929"/>
    </source>
</evidence>
<evidence type="ECO:0000256" key="3">
    <source>
        <dbReference type="SAM" id="Phobius"/>
    </source>
</evidence>